<dbReference type="InterPro" id="IPR003593">
    <property type="entry name" value="AAA+_ATPase"/>
</dbReference>
<dbReference type="EMBL" id="JAPDOD010000005">
    <property type="protein sequence ID" value="MDA0160448.1"/>
    <property type="molecule type" value="Genomic_DNA"/>
</dbReference>
<name>A0A9X3MV56_9ACTN</name>
<gene>
    <name evidence="5" type="ORF">OM076_09235</name>
</gene>
<dbReference type="CDD" id="cd03255">
    <property type="entry name" value="ABC_MJ0796_LolCDE_FtsE"/>
    <property type="match status" value="1"/>
</dbReference>
<dbReference type="AlphaFoldDB" id="A0A9X3MV56"/>
<dbReference type="GO" id="GO:0005886">
    <property type="term" value="C:plasma membrane"/>
    <property type="evidence" value="ECO:0007669"/>
    <property type="project" value="TreeGrafter"/>
</dbReference>
<dbReference type="SUPFAM" id="SSF52540">
    <property type="entry name" value="P-loop containing nucleoside triphosphate hydrolases"/>
    <property type="match status" value="1"/>
</dbReference>
<dbReference type="PROSITE" id="PS00211">
    <property type="entry name" value="ABC_TRANSPORTER_1"/>
    <property type="match status" value="1"/>
</dbReference>
<proteinExistence type="predicted"/>
<dbReference type="PANTHER" id="PTHR24220">
    <property type="entry name" value="IMPORT ATP-BINDING PROTEIN"/>
    <property type="match status" value="1"/>
</dbReference>
<protein>
    <submittedName>
        <fullName evidence="5">ABC transporter ATP-binding protein</fullName>
    </submittedName>
</protein>
<evidence type="ECO:0000313" key="6">
    <source>
        <dbReference type="Proteomes" id="UP001149140"/>
    </source>
</evidence>
<keyword evidence="2" id="KW-0547">Nucleotide-binding</keyword>
<reference evidence="5" key="1">
    <citation type="submission" date="2022-10" db="EMBL/GenBank/DDBJ databases">
        <title>The WGS of Solirubrobacter ginsenosidimutans DSM 21036.</title>
        <authorList>
            <person name="Jiang Z."/>
        </authorList>
    </citation>
    <scope>NUCLEOTIDE SEQUENCE</scope>
    <source>
        <strain evidence="5">DSM 21036</strain>
    </source>
</reference>
<dbReference type="InterPro" id="IPR015854">
    <property type="entry name" value="ABC_transpr_LolD-like"/>
</dbReference>
<keyword evidence="1" id="KW-0813">Transport</keyword>
<dbReference type="InterPro" id="IPR003439">
    <property type="entry name" value="ABC_transporter-like_ATP-bd"/>
</dbReference>
<dbReference type="PROSITE" id="PS50893">
    <property type="entry name" value="ABC_TRANSPORTER_2"/>
    <property type="match status" value="1"/>
</dbReference>
<keyword evidence="3 5" id="KW-0067">ATP-binding</keyword>
<evidence type="ECO:0000256" key="1">
    <source>
        <dbReference type="ARBA" id="ARBA00022448"/>
    </source>
</evidence>
<dbReference type="InterPro" id="IPR017871">
    <property type="entry name" value="ABC_transporter-like_CS"/>
</dbReference>
<accession>A0A9X3MV56</accession>
<evidence type="ECO:0000313" key="5">
    <source>
        <dbReference type="EMBL" id="MDA0160448.1"/>
    </source>
</evidence>
<keyword evidence="6" id="KW-1185">Reference proteome</keyword>
<evidence type="ECO:0000256" key="2">
    <source>
        <dbReference type="ARBA" id="ARBA00022741"/>
    </source>
</evidence>
<dbReference type="GO" id="GO:0022857">
    <property type="term" value="F:transmembrane transporter activity"/>
    <property type="evidence" value="ECO:0007669"/>
    <property type="project" value="TreeGrafter"/>
</dbReference>
<dbReference type="Gene3D" id="3.40.50.300">
    <property type="entry name" value="P-loop containing nucleotide triphosphate hydrolases"/>
    <property type="match status" value="1"/>
</dbReference>
<organism evidence="5 6">
    <name type="scientific">Solirubrobacter ginsenosidimutans</name>
    <dbReference type="NCBI Taxonomy" id="490573"/>
    <lineage>
        <taxon>Bacteria</taxon>
        <taxon>Bacillati</taxon>
        <taxon>Actinomycetota</taxon>
        <taxon>Thermoleophilia</taxon>
        <taxon>Solirubrobacterales</taxon>
        <taxon>Solirubrobacteraceae</taxon>
        <taxon>Solirubrobacter</taxon>
    </lineage>
</organism>
<comment type="caution">
    <text evidence="5">The sequence shown here is derived from an EMBL/GenBank/DDBJ whole genome shotgun (WGS) entry which is preliminary data.</text>
</comment>
<dbReference type="InterPro" id="IPR017911">
    <property type="entry name" value="MacB-like_ATP-bd"/>
</dbReference>
<evidence type="ECO:0000259" key="4">
    <source>
        <dbReference type="PROSITE" id="PS50893"/>
    </source>
</evidence>
<dbReference type="SMART" id="SM00382">
    <property type="entry name" value="AAA"/>
    <property type="match status" value="1"/>
</dbReference>
<dbReference type="Proteomes" id="UP001149140">
    <property type="component" value="Unassembled WGS sequence"/>
</dbReference>
<sequence>MIRPAAIDLQAVTKHYATPAGSVRAVDGVTLAVEAGTSIAITGFSGSGKSTLLGLIAGLETPTSGRVTIGGEELSRLSERARARLRRRRLGLVFQSDNLQPYLSAQENVGLQLALCGTGDGYERCLELLVELGLGNEAGKLPDQLSGGQRQRVAIARALINRPAVIVADEPTGSLDADNSAAVVELLLAASTTLVVVTHDPEVAARMDRTVALRDGRLVAEQGCVSA</sequence>
<feature type="domain" description="ABC transporter" evidence="4">
    <location>
        <begin position="7"/>
        <end position="227"/>
    </location>
</feature>
<dbReference type="Pfam" id="PF00005">
    <property type="entry name" value="ABC_tran"/>
    <property type="match status" value="1"/>
</dbReference>
<dbReference type="GO" id="GO:0016887">
    <property type="term" value="F:ATP hydrolysis activity"/>
    <property type="evidence" value="ECO:0007669"/>
    <property type="project" value="InterPro"/>
</dbReference>
<dbReference type="RefSeq" id="WP_270039285.1">
    <property type="nucleotide sequence ID" value="NZ_JAPDOD010000005.1"/>
</dbReference>
<dbReference type="GO" id="GO:0005524">
    <property type="term" value="F:ATP binding"/>
    <property type="evidence" value="ECO:0007669"/>
    <property type="project" value="UniProtKB-KW"/>
</dbReference>
<evidence type="ECO:0000256" key="3">
    <source>
        <dbReference type="ARBA" id="ARBA00022840"/>
    </source>
</evidence>
<dbReference type="InterPro" id="IPR027417">
    <property type="entry name" value="P-loop_NTPase"/>
</dbReference>